<feature type="domain" description="HAMP" evidence="5">
    <location>
        <begin position="418"/>
        <end position="466"/>
    </location>
</feature>
<evidence type="ECO:0000256" key="1">
    <source>
        <dbReference type="ARBA" id="ARBA00023224"/>
    </source>
</evidence>
<dbReference type="Proteomes" id="UP000245657">
    <property type="component" value="Unassembled WGS sequence"/>
</dbReference>
<reference evidence="6 7" key="1">
    <citation type="submission" date="2018-05" db="EMBL/GenBank/DDBJ databases">
        <title>Draft genome of Methanospirillum lacunae Ki8-1.</title>
        <authorList>
            <person name="Dueholm M.S."/>
            <person name="Nielsen P.H."/>
            <person name="Bakmann L.F."/>
            <person name="Otzen D.E."/>
        </authorList>
    </citation>
    <scope>NUCLEOTIDE SEQUENCE [LARGE SCALE GENOMIC DNA]</scope>
    <source>
        <strain evidence="6 7">Ki8-1</strain>
    </source>
</reference>
<dbReference type="SMART" id="SM00283">
    <property type="entry name" value="MA"/>
    <property type="match status" value="1"/>
</dbReference>
<dbReference type="InterPro" id="IPR003660">
    <property type="entry name" value="HAMP_dom"/>
</dbReference>
<dbReference type="Pfam" id="PF18947">
    <property type="entry name" value="HAMP_2"/>
    <property type="match status" value="1"/>
</dbReference>
<evidence type="ECO:0000313" key="6">
    <source>
        <dbReference type="EMBL" id="PWR72157.1"/>
    </source>
</evidence>
<dbReference type="GO" id="GO:0007165">
    <property type="term" value="P:signal transduction"/>
    <property type="evidence" value="ECO:0007669"/>
    <property type="project" value="UniProtKB-KW"/>
</dbReference>
<dbReference type="Pfam" id="PF08448">
    <property type="entry name" value="PAS_4"/>
    <property type="match status" value="1"/>
</dbReference>
<dbReference type="PANTHER" id="PTHR32089">
    <property type="entry name" value="METHYL-ACCEPTING CHEMOTAXIS PROTEIN MCPB"/>
    <property type="match status" value="1"/>
</dbReference>
<dbReference type="InterPro" id="IPR013656">
    <property type="entry name" value="PAS_4"/>
</dbReference>
<dbReference type="AlphaFoldDB" id="A0A2V2N7F7"/>
<proteinExistence type="inferred from homology"/>
<evidence type="ECO:0000256" key="3">
    <source>
        <dbReference type="PROSITE-ProRule" id="PRU00284"/>
    </source>
</evidence>
<dbReference type="GO" id="GO:0016020">
    <property type="term" value="C:membrane"/>
    <property type="evidence" value="ECO:0007669"/>
    <property type="project" value="InterPro"/>
</dbReference>
<dbReference type="PROSITE" id="PS50111">
    <property type="entry name" value="CHEMOTAXIS_TRANSDUC_2"/>
    <property type="match status" value="1"/>
</dbReference>
<dbReference type="OrthoDB" id="8523at2157"/>
<accession>A0A2V2N7F7</accession>
<gene>
    <name evidence="6" type="ORF">DK846_09205</name>
</gene>
<organism evidence="6 7">
    <name type="scientific">Methanospirillum lacunae</name>
    <dbReference type="NCBI Taxonomy" id="668570"/>
    <lineage>
        <taxon>Archaea</taxon>
        <taxon>Methanobacteriati</taxon>
        <taxon>Methanobacteriota</taxon>
        <taxon>Stenosarchaea group</taxon>
        <taxon>Methanomicrobia</taxon>
        <taxon>Methanomicrobiales</taxon>
        <taxon>Methanospirillaceae</taxon>
        <taxon>Methanospirillum</taxon>
    </lineage>
</organism>
<comment type="similarity">
    <text evidence="2">Belongs to the methyl-accepting chemotaxis (MCP) protein family.</text>
</comment>
<dbReference type="RefSeq" id="WP_109968646.1">
    <property type="nucleotide sequence ID" value="NZ_CP176093.1"/>
</dbReference>
<comment type="caution">
    <text evidence="6">The sequence shown here is derived from an EMBL/GenBank/DDBJ whole genome shotgun (WGS) entry which is preliminary data.</text>
</comment>
<dbReference type="GeneID" id="97547976"/>
<evidence type="ECO:0000313" key="7">
    <source>
        <dbReference type="Proteomes" id="UP000245657"/>
    </source>
</evidence>
<dbReference type="Gene3D" id="1.20.120.1530">
    <property type="match status" value="2"/>
</dbReference>
<feature type="domain" description="Methyl-accepting transducer" evidence="4">
    <location>
        <begin position="677"/>
        <end position="906"/>
    </location>
</feature>
<dbReference type="Gene3D" id="1.10.287.950">
    <property type="entry name" value="Methyl-accepting chemotaxis protein"/>
    <property type="match status" value="1"/>
</dbReference>
<dbReference type="PANTHER" id="PTHR32089:SF112">
    <property type="entry name" value="LYSOZYME-LIKE PROTEIN-RELATED"/>
    <property type="match status" value="1"/>
</dbReference>
<protein>
    <submittedName>
        <fullName evidence="6">Uncharacterized protein</fullName>
    </submittedName>
</protein>
<name>A0A2V2N7F7_9EURY</name>
<evidence type="ECO:0000256" key="2">
    <source>
        <dbReference type="ARBA" id="ARBA00029447"/>
    </source>
</evidence>
<sequence>MNANNAGSSRPGDLELLIRLLTSSSDNHTDWSEEVRVFPSPILVCDGMLTILNANDAFYLTSGYASRSLSGSHLKDIPMSLLSGESVWDAALMRKPASSVVEFRFPSRSDLYQTTALPVMDGNGSLIYLLLILAEIREDDDLPSYDKIRRSWSDHAEILVESDGTILSISHLAASYLGVNPTTSRGIRLQTLSHFQATEIPGDQILEKILAVREEDEPVSFLLPGLCSFLVQADRRMIPLLKRHVVHLLITPLPSGISSIPDGFLELCSLIDSTTDPGASDLQKCCQTVRQICTDISGGHLMCGGHQNPRDLMSQVQGLISERALLQDVILSSDPEIPDDAIMSTRTRMTLLMIESFRHDLGIHPGGLCSQPAVSLTPLNLNEYKGLFADIGEIFNEALIKSREEERAPEQSGDSLHHEISNLCKQFTSGNLSVRLDPGQFQENEQVSDLVLDMNQMLDSVEAQYRVLATTIEQLKTGWIPVSVGDIPSGPFEGMIRDLDEALSSLQMMIATVESLTMSVMHGDLSTRGDLSGLSGYYQALVTGMNRMIGLIHAPLEEVRRVSGEYALCRFDARMDENISYPGDFENLKASLDAIGIYCQGVVSEIDRVCSGYADGDFANRMGRKLEVTGDFVTIRSSLDNIGVRISESILDLKSTSTTMNNEADLMREGIASVAGQAETLAAYAYSVSERAGQVKNEVQQMIKGTDAAMHSLRLMTSKSESVADISSRADEISSRGIELAGKSRDGMDAISGATELIAARTIRIQEELGRIHKIIGLVTDITSQTNLLAVNAAIEAAQAGNAGKGFAVVASEVKRLALDSKSALVGISDTLQSLNKAFEEVRDGVDGAREEVKTRSIAVKEMVNMFQNMSCEIGTIAIMSRGVVQVADEQEEMIQILDRRAQVIGDLMQETTKDADASSQACNESCRSVEEISLHIETVAGLAGRIHSDISRFNV</sequence>
<dbReference type="Pfam" id="PF00015">
    <property type="entry name" value="MCPsignal"/>
    <property type="match status" value="1"/>
</dbReference>
<evidence type="ECO:0000259" key="4">
    <source>
        <dbReference type="PROSITE" id="PS50111"/>
    </source>
</evidence>
<evidence type="ECO:0000259" key="5">
    <source>
        <dbReference type="PROSITE" id="PS50885"/>
    </source>
</evidence>
<dbReference type="SUPFAM" id="SSF58104">
    <property type="entry name" value="Methyl-accepting chemotaxis protein (MCP) signaling domain"/>
    <property type="match status" value="1"/>
</dbReference>
<dbReference type="EMBL" id="QGMY01000007">
    <property type="protein sequence ID" value="PWR72157.1"/>
    <property type="molecule type" value="Genomic_DNA"/>
</dbReference>
<keyword evidence="7" id="KW-1185">Reference proteome</keyword>
<dbReference type="InterPro" id="IPR004089">
    <property type="entry name" value="MCPsignal_dom"/>
</dbReference>
<dbReference type="PROSITE" id="PS50885">
    <property type="entry name" value="HAMP"/>
    <property type="match status" value="1"/>
</dbReference>
<keyword evidence="1 3" id="KW-0807">Transducer</keyword>